<dbReference type="Proteomes" id="UP000030765">
    <property type="component" value="Unassembled WGS sequence"/>
</dbReference>
<evidence type="ECO:0000313" key="2">
    <source>
        <dbReference type="EnsemblMetazoa" id="ASIC004367-PA"/>
    </source>
</evidence>
<dbReference type="EMBL" id="KE524837">
    <property type="protein sequence ID" value="KFB37160.1"/>
    <property type="molecule type" value="Genomic_DNA"/>
</dbReference>
<keyword evidence="3" id="KW-1185">Reference proteome</keyword>
<dbReference type="GO" id="GO:0004812">
    <property type="term" value="F:aminoacyl-tRNA ligase activity"/>
    <property type="evidence" value="ECO:0007669"/>
    <property type="project" value="UniProtKB-KW"/>
</dbReference>
<accession>A0A084VGR6</accession>
<evidence type="ECO:0000313" key="1">
    <source>
        <dbReference type="EMBL" id="KFB37160.1"/>
    </source>
</evidence>
<dbReference type="AlphaFoldDB" id="A0A084VGR6"/>
<sequence>MASSRCACTGVRADPKYVQPRPVCKIRSLLGRLLAGSLAGWNVLQQVNVWQARR</sequence>
<protein>
    <submittedName>
        <fullName evidence="1 2">Aspartyl-tRNA synthetase</fullName>
    </submittedName>
</protein>
<dbReference type="EnsemblMetazoa" id="ASIC004367-RA">
    <property type="protein sequence ID" value="ASIC004367-PA"/>
    <property type="gene ID" value="ASIC004367"/>
</dbReference>
<gene>
    <name evidence="1" type="ORF">ZHAS_00004367</name>
</gene>
<keyword evidence="1" id="KW-0436">Ligase</keyword>
<reference evidence="2" key="2">
    <citation type="submission" date="2020-05" db="UniProtKB">
        <authorList>
            <consortium name="EnsemblMetazoa"/>
        </authorList>
    </citation>
    <scope>IDENTIFICATION</scope>
</reference>
<keyword evidence="1" id="KW-0030">Aminoacyl-tRNA synthetase</keyword>
<name>A0A084VGR6_ANOSI</name>
<reference evidence="1 3" key="1">
    <citation type="journal article" date="2014" name="BMC Genomics">
        <title>Genome sequence of Anopheles sinensis provides insight into genetics basis of mosquito competence for malaria parasites.</title>
        <authorList>
            <person name="Zhou D."/>
            <person name="Zhang D."/>
            <person name="Ding G."/>
            <person name="Shi L."/>
            <person name="Hou Q."/>
            <person name="Ye Y."/>
            <person name="Xu Y."/>
            <person name="Zhou H."/>
            <person name="Xiong C."/>
            <person name="Li S."/>
            <person name="Yu J."/>
            <person name="Hong S."/>
            <person name="Yu X."/>
            <person name="Zou P."/>
            <person name="Chen C."/>
            <person name="Chang X."/>
            <person name="Wang W."/>
            <person name="Lv Y."/>
            <person name="Sun Y."/>
            <person name="Ma L."/>
            <person name="Shen B."/>
            <person name="Zhu C."/>
        </authorList>
    </citation>
    <scope>NUCLEOTIDE SEQUENCE [LARGE SCALE GENOMIC DNA]</scope>
</reference>
<proteinExistence type="predicted"/>
<dbReference type="VEuPathDB" id="VectorBase:ASIC004367"/>
<organism evidence="1">
    <name type="scientific">Anopheles sinensis</name>
    <name type="common">Mosquito</name>
    <dbReference type="NCBI Taxonomy" id="74873"/>
    <lineage>
        <taxon>Eukaryota</taxon>
        <taxon>Metazoa</taxon>
        <taxon>Ecdysozoa</taxon>
        <taxon>Arthropoda</taxon>
        <taxon>Hexapoda</taxon>
        <taxon>Insecta</taxon>
        <taxon>Pterygota</taxon>
        <taxon>Neoptera</taxon>
        <taxon>Endopterygota</taxon>
        <taxon>Diptera</taxon>
        <taxon>Nematocera</taxon>
        <taxon>Culicoidea</taxon>
        <taxon>Culicidae</taxon>
        <taxon>Anophelinae</taxon>
        <taxon>Anopheles</taxon>
    </lineage>
</organism>
<dbReference type="EMBL" id="ATLV01013067">
    <property type="status" value="NOT_ANNOTATED_CDS"/>
    <property type="molecule type" value="Genomic_DNA"/>
</dbReference>
<evidence type="ECO:0000313" key="3">
    <source>
        <dbReference type="Proteomes" id="UP000030765"/>
    </source>
</evidence>